<dbReference type="AlphaFoldDB" id="A0A5M5CX35"/>
<comment type="caution">
    <text evidence="1">The sequence shown here is derived from an EMBL/GenBank/DDBJ whole genome shotgun (WGS) entry which is preliminary data.</text>
</comment>
<evidence type="ECO:0008006" key="3">
    <source>
        <dbReference type="Google" id="ProtNLM"/>
    </source>
</evidence>
<evidence type="ECO:0000313" key="2">
    <source>
        <dbReference type="Proteomes" id="UP000473905"/>
    </source>
</evidence>
<evidence type="ECO:0000313" key="1">
    <source>
        <dbReference type="EMBL" id="KAA4088354.1"/>
    </source>
</evidence>
<dbReference type="PROSITE" id="PS51257">
    <property type="entry name" value="PROKAR_LIPOPROTEIN"/>
    <property type="match status" value="1"/>
</dbReference>
<dbReference type="RefSeq" id="WP_060451227.1">
    <property type="nucleotide sequence ID" value="NZ_DAWEDY010000081.1"/>
</dbReference>
<sequence>MIRKFFCILSLVTLATSCTKDNFGNDKNSGDTITMNVSASMPTPKQETMLESRTVVDQITNNYISLKWTNTDKKAYAITLYTDSNGQQLMGRPSFNIDRYSDDMKSVYFNASFNSGFKEAYFHYPYGINTADKKAKVLTIPAEQTKAGFKKYNVMISDKITPTKSGDLSVTYKQLTSIVYVEVENIPEGKTIDNITFYPSNNDGGSAKTVVLDKLTLGFNETQTLTQTYESSLDSEKWMIYTFNEGEEAGKCMFIIYPPAMNSVKADDMTFTVNYTDGTKKNSKLSSNSVGVKMLQAFNALNAGEVLCLTIPGSPATSAN</sequence>
<gene>
    <name evidence="1" type="ORF">F3D66_30925</name>
</gene>
<accession>A0A5M5CX35</accession>
<reference evidence="1 2" key="1">
    <citation type="journal article" date="2019" name="Nat. Med.">
        <title>A library of human gut bacterial isolates paired with longitudinal multiomics data enables mechanistic microbiome research.</title>
        <authorList>
            <person name="Poyet M."/>
            <person name="Groussin M."/>
            <person name="Gibbons S.M."/>
            <person name="Avila-Pacheco J."/>
            <person name="Jiang X."/>
            <person name="Kearney S.M."/>
            <person name="Perrotta A.R."/>
            <person name="Berdy B."/>
            <person name="Zhao S."/>
            <person name="Lieberman T.D."/>
            <person name="Swanson P.K."/>
            <person name="Smith M."/>
            <person name="Roesemann S."/>
            <person name="Alexander J.E."/>
            <person name="Rich S.A."/>
            <person name="Livny J."/>
            <person name="Vlamakis H."/>
            <person name="Clish C."/>
            <person name="Bullock K."/>
            <person name="Deik A."/>
            <person name="Scott J."/>
            <person name="Pierce K.A."/>
            <person name="Xavier R.J."/>
            <person name="Alm E.J."/>
        </authorList>
    </citation>
    <scope>NUCLEOTIDE SEQUENCE [LARGE SCALE GENOMIC DNA]</scope>
    <source>
        <strain evidence="1 2">BIOML-A134</strain>
    </source>
</reference>
<protein>
    <recommendedName>
        <fullName evidence="3">Fimbrillin family protein</fullName>
    </recommendedName>
</protein>
<keyword evidence="2" id="KW-1185">Reference proteome</keyword>
<dbReference type="EMBL" id="VWKB01000086">
    <property type="protein sequence ID" value="KAA4088354.1"/>
    <property type="molecule type" value="Genomic_DNA"/>
</dbReference>
<organism evidence="1 2">
    <name type="scientific">Bacteroides ovatus</name>
    <dbReference type="NCBI Taxonomy" id="28116"/>
    <lineage>
        <taxon>Bacteria</taxon>
        <taxon>Pseudomonadati</taxon>
        <taxon>Bacteroidota</taxon>
        <taxon>Bacteroidia</taxon>
        <taxon>Bacteroidales</taxon>
        <taxon>Bacteroidaceae</taxon>
        <taxon>Bacteroides</taxon>
    </lineage>
</organism>
<dbReference type="Proteomes" id="UP000473905">
    <property type="component" value="Unassembled WGS sequence"/>
</dbReference>
<proteinExistence type="predicted"/>
<name>A0A5M5CX35_BACOV</name>